<keyword evidence="2" id="KW-1185">Reference proteome</keyword>
<sequence>MAVIIGNVERKKNIIGIPQFVGDLI</sequence>
<accession>A0A4S3JPH7</accession>
<protein>
    <submittedName>
        <fullName evidence="1">Uncharacterized protein</fullName>
    </submittedName>
</protein>
<dbReference type="EMBL" id="SOSA01000161">
    <property type="protein sequence ID" value="THC95351.1"/>
    <property type="molecule type" value="Genomic_DNA"/>
</dbReference>
<organism evidence="1 2">
    <name type="scientific">Aspergillus tanneri</name>
    <dbReference type="NCBI Taxonomy" id="1220188"/>
    <lineage>
        <taxon>Eukaryota</taxon>
        <taxon>Fungi</taxon>
        <taxon>Dikarya</taxon>
        <taxon>Ascomycota</taxon>
        <taxon>Pezizomycotina</taxon>
        <taxon>Eurotiomycetes</taxon>
        <taxon>Eurotiomycetidae</taxon>
        <taxon>Eurotiales</taxon>
        <taxon>Aspergillaceae</taxon>
        <taxon>Aspergillus</taxon>
        <taxon>Aspergillus subgen. Circumdati</taxon>
    </lineage>
</organism>
<name>A0A4S3JPH7_9EURO</name>
<evidence type="ECO:0000313" key="1">
    <source>
        <dbReference type="EMBL" id="THC95351.1"/>
    </source>
</evidence>
<dbReference type="AlphaFoldDB" id="A0A4S3JPH7"/>
<proteinExistence type="predicted"/>
<reference evidence="1 2" key="1">
    <citation type="submission" date="2019-03" db="EMBL/GenBank/DDBJ databases">
        <title>The genome sequence of a newly discovered highly antifungal drug resistant Aspergillus species, Aspergillus tanneri NIH 1004.</title>
        <authorList>
            <person name="Mounaud S."/>
            <person name="Singh I."/>
            <person name="Joardar V."/>
            <person name="Pakala S."/>
            <person name="Pakala S."/>
            <person name="Venepally P."/>
            <person name="Hoover J."/>
            <person name="Nierman W."/>
            <person name="Chung J."/>
            <person name="Losada L."/>
        </authorList>
    </citation>
    <scope>NUCLEOTIDE SEQUENCE [LARGE SCALE GENOMIC DNA]</scope>
    <source>
        <strain evidence="1 2">NIH1004</strain>
    </source>
</reference>
<evidence type="ECO:0000313" key="2">
    <source>
        <dbReference type="Proteomes" id="UP000308092"/>
    </source>
</evidence>
<dbReference type="VEuPathDB" id="FungiDB:EYZ11_005165"/>
<comment type="caution">
    <text evidence="1">The sequence shown here is derived from an EMBL/GenBank/DDBJ whole genome shotgun (WGS) entry which is preliminary data.</text>
</comment>
<dbReference type="Proteomes" id="UP000308092">
    <property type="component" value="Unassembled WGS sequence"/>
</dbReference>
<gene>
    <name evidence="1" type="ORF">EYZ11_005165</name>
</gene>